<organism evidence="2 3">
    <name type="scientific">Sagittula stellata (strain ATCC 700073 / DSM 11524 / E-37)</name>
    <dbReference type="NCBI Taxonomy" id="388399"/>
    <lineage>
        <taxon>Bacteria</taxon>
        <taxon>Pseudomonadati</taxon>
        <taxon>Pseudomonadota</taxon>
        <taxon>Alphaproteobacteria</taxon>
        <taxon>Rhodobacterales</taxon>
        <taxon>Roseobacteraceae</taxon>
        <taxon>Sagittula</taxon>
    </lineage>
</organism>
<reference evidence="2 3" key="1">
    <citation type="submission" date="2006-06" db="EMBL/GenBank/DDBJ databases">
        <authorList>
            <person name="Moran M.A."/>
            <person name="Ferriera S."/>
            <person name="Johnson J."/>
            <person name="Kravitz S."/>
            <person name="Beeson K."/>
            <person name="Sutton G."/>
            <person name="Rogers Y.-H."/>
            <person name="Friedman R."/>
            <person name="Frazier M."/>
            <person name="Venter J.C."/>
        </authorList>
    </citation>
    <scope>NUCLEOTIDE SEQUENCE [LARGE SCALE GENOMIC DNA]</scope>
    <source>
        <strain evidence="2 3">E-37</strain>
    </source>
</reference>
<evidence type="ECO:0000313" key="2">
    <source>
        <dbReference type="EMBL" id="EBA10039.1"/>
    </source>
</evidence>
<dbReference type="Proteomes" id="UP000005713">
    <property type="component" value="Unassembled WGS sequence"/>
</dbReference>
<dbReference type="AlphaFoldDB" id="A3JX03"/>
<dbReference type="InterPro" id="IPR045601">
    <property type="entry name" value="DUF6455"/>
</dbReference>
<evidence type="ECO:0000259" key="1">
    <source>
        <dbReference type="Pfam" id="PF20056"/>
    </source>
</evidence>
<dbReference type="Pfam" id="PF20056">
    <property type="entry name" value="DUF6455"/>
    <property type="match status" value="1"/>
</dbReference>
<sequence>MAGTQGLDLEELILRGKLTISELDDAVLRCTGCTQPGSCENWLAAMAAAPENDAPPPAYCRNTSLFAELAGG</sequence>
<dbReference type="EMBL" id="AAYA01000001">
    <property type="protein sequence ID" value="EBA10039.1"/>
    <property type="molecule type" value="Genomic_DNA"/>
</dbReference>
<name>A3JX03_SAGS3</name>
<proteinExistence type="predicted"/>
<gene>
    <name evidence="2" type="ORF">SSE37_18577</name>
</gene>
<accession>A3JX03</accession>
<protein>
    <recommendedName>
        <fullName evidence="1">DUF6455 domain-containing protein</fullName>
    </recommendedName>
</protein>
<evidence type="ECO:0000313" key="3">
    <source>
        <dbReference type="Proteomes" id="UP000005713"/>
    </source>
</evidence>
<comment type="caution">
    <text evidence="2">The sequence shown here is derived from an EMBL/GenBank/DDBJ whole genome shotgun (WGS) entry which is preliminary data.</text>
</comment>
<keyword evidence="3" id="KW-1185">Reference proteome</keyword>
<feature type="domain" description="DUF6455" evidence="1">
    <location>
        <begin position="1"/>
        <end position="70"/>
    </location>
</feature>